<evidence type="ECO:0000256" key="3">
    <source>
        <dbReference type="ARBA" id="ARBA00022723"/>
    </source>
</evidence>
<dbReference type="EMBL" id="JAUYVT010000027">
    <property type="protein sequence ID" value="MDP2566848.1"/>
    <property type="molecule type" value="Genomic_DNA"/>
</dbReference>
<proteinExistence type="predicted"/>
<protein>
    <submittedName>
        <fullName evidence="6">Group 1 truncated hemoglobin</fullName>
    </submittedName>
</protein>
<name>A0ABT9FJ76_9GAMM</name>
<gene>
    <name evidence="6" type="ORF">Q8W34_19560</name>
</gene>
<feature type="signal peptide" evidence="5">
    <location>
        <begin position="1"/>
        <end position="20"/>
    </location>
</feature>
<evidence type="ECO:0000256" key="4">
    <source>
        <dbReference type="ARBA" id="ARBA00023004"/>
    </source>
</evidence>
<feature type="chain" id="PRO_5047493077" evidence="5">
    <location>
        <begin position="21"/>
        <end position="141"/>
    </location>
</feature>
<dbReference type="Pfam" id="PF01152">
    <property type="entry name" value="Bac_globin"/>
    <property type="match status" value="1"/>
</dbReference>
<organism evidence="6 7">
    <name type="scientific">Pseudoalteromonas marina</name>
    <dbReference type="NCBI Taxonomy" id="267375"/>
    <lineage>
        <taxon>Bacteria</taxon>
        <taxon>Pseudomonadati</taxon>
        <taxon>Pseudomonadota</taxon>
        <taxon>Gammaproteobacteria</taxon>
        <taxon>Alteromonadales</taxon>
        <taxon>Pseudoalteromonadaceae</taxon>
        <taxon>Pseudoalteromonas</taxon>
    </lineage>
</organism>
<keyword evidence="3" id="KW-0479">Metal-binding</keyword>
<keyword evidence="5" id="KW-0732">Signal</keyword>
<keyword evidence="1" id="KW-0813">Transport</keyword>
<evidence type="ECO:0000256" key="2">
    <source>
        <dbReference type="ARBA" id="ARBA00022617"/>
    </source>
</evidence>
<dbReference type="Proteomes" id="UP001177212">
    <property type="component" value="Unassembled WGS sequence"/>
</dbReference>
<dbReference type="Gene3D" id="1.10.490.10">
    <property type="entry name" value="Globins"/>
    <property type="match status" value="1"/>
</dbReference>
<keyword evidence="4" id="KW-0408">Iron</keyword>
<dbReference type="RefSeq" id="WP_305473312.1">
    <property type="nucleotide sequence ID" value="NZ_JAUYVT010000027.1"/>
</dbReference>
<keyword evidence="2" id="KW-0349">Heme</keyword>
<evidence type="ECO:0000313" key="6">
    <source>
        <dbReference type="EMBL" id="MDP2566848.1"/>
    </source>
</evidence>
<keyword evidence="7" id="KW-1185">Reference proteome</keyword>
<evidence type="ECO:0000256" key="1">
    <source>
        <dbReference type="ARBA" id="ARBA00022448"/>
    </source>
</evidence>
<dbReference type="InterPro" id="IPR001486">
    <property type="entry name" value="Hemoglobin_trunc"/>
</dbReference>
<dbReference type="CDD" id="cd00454">
    <property type="entry name" value="TrHb1_N"/>
    <property type="match status" value="1"/>
</dbReference>
<evidence type="ECO:0000313" key="7">
    <source>
        <dbReference type="Proteomes" id="UP001177212"/>
    </source>
</evidence>
<accession>A0ABT9FJ76</accession>
<dbReference type="InterPro" id="IPR012292">
    <property type="entry name" value="Globin/Proto"/>
</dbReference>
<sequence length="141" mass="15698">MKLIAVGFLCVGILMGCANKAPPTLYYQIGGNAGIEKLIDSFINQIGNDEQVFHYFEHTNIAHFRQGFILHMCMLTAGPCKYSYAGDSMVDIHTGMNITEKDFNHVVDLLVNAMNEQNISHPIQNKILSKMAPLRGDIINI</sequence>
<comment type="caution">
    <text evidence="6">The sequence shown here is derived from an EMBL/GenBank/DDBJ whole genome shotgun (WGS) entry which is preliminary data.</text>
</comment>
<dbReference type="InterPro" id="IPR009050">
    <property type="entry name" value="Globin-like_sf"/>
</dbReference>
<evidence type="ECO:0000256" key="5">
    <source>
        <dbReference type="SAM" id="SignalP"/>
    </source>
</evidence>
<dbReference type="SUPFAM" id="SSF46458">
    <property type="entry name" value="Globin-like"/>
    <property type="match status" value="1"/>
</dbReference>
<dbReference type="PROSITE" id="PS51257">
    <property type="entry name" value="PROKAR_LIPOPROTEIN"/>
    <property type="match status" value="1"/>
</dbReference>
<reference evidence="6" key="1">
    <citation type="submission" date="2023-07" db="EMBL/GenBank/DDBJ databases">
        <title>Genome content predicts the carbon catabolic preferences of heterotrophic bacteria.</title>
        <authorList>
            <person name="Gralka M."/>
        </authorList>
    </citation>
    <scope>NUCLEOTIDE SEQUENCE</scope>
    <source>
        <strain evidence="6">4G09</strain>
    </source>
</reference>